<accession>A0AC35GLM3</accession>
<proteinExistence type="predicted"/>
<dbReference type="Proteomes" id="UP000887580">
    <property type="component" value="Unplaced"/>
</dbReference>
<protein>
    <submittedName>
        <fullName evidence="2">Uncharacterized protein</fullName>
    </submittedName>
</protein>
<organism evidence="1 2">
    <name type="scientific">Panagrolaimus sp. PS1159</name>
    <dbReference type="NCBI Taxonomy" id="55785"/>
    <lineage>
        <taxon>Eukaryota</taxon>
        <taxon>Metazoa</taxon>
        <taxon>Ecdysozoa</taxon>
        <taxon>Nematoda</taxon>
        <taxon>Chromadorea</taxon>
        <taxon>Rhabditida</taxon>
        <taxon>Tylenchina</taxon>
        <taxon>Panagrolaimomorpha</taxon>
        <taxon>Panagrolaimoidea</taxon>
        <taxon>Panagrolaimidae</taxon>
        <taxon>Panagrolaimus</taxon>
    </lineage>
</organism>
<evidence type="ECO:0000313" key="1">
    <source>
        <dbReference type="Proteomes" id="UP000887580"/>
    </source>
</evidence>
<sequence length="111" mass="12872">MTSTKSSSYPSSYTGTLHSLEINSISIDQTFTWKISNPFLQIHDPIPSKIYLDDILAIRDSENNNLDSFEILYYPLENRKRIRKRSLITCDDLQNLRNDLDIKLKPPIPQS</sequence>
<reference evidence="2" key="1">
    <citation type="submission" date="2022-11" db="UniProtKB">
        <authorList>
            <consortium name="WormBaseParasite"/>
        </authorList>
    </citation>
    <scope>IDENTIFICATION</scope>
</reference>
<dbReference type="WBParaSite" id="PS1159_v2.g6287.t1">
    <property type="protein sequence ID" value="PS1159_v2.g6287.t1"/>
    <property type="gene ID" value="PS1159_v2.g6287"/>
</dbReference>
<name>A0AC35GLM3_9BILA</name>
<evidence type="ECO:0000313" key="2">
    <source>
        <dbReference type="WBParaSite" id="PS1159_v2.g6287.t1"/>
    </source>
</evidence>